<evidence type="ECO:0000313" key="2">
    <source>
        <dbReference type="EMBL" id="MBL6077485.1"/>
    </source>
</evidence>
<reference evidence="2 3" key="1">
    <citation type="submission" date="2021-01" db="EMBL/GenBank/DDBJ databases">
        <title>Belnapia mucosa sp. nov. and Belnapia arida sp. nov., isolated from the Tabernas Desert (Almeria, Spain).</title>
        <authorList>
            <person name="Molina-Menor E."/>
            <person name="Vidal-Verdu A."/>
            <person name="Calonge A."/>
            <person name="Satari L."/>
            <person name="Pereto J."/>
            <person name="Porcar M."/>
        </authorList>
    </citation>
    <scope>NUCLEOTIDE SEQUENCE [LARGE SCALE GENOMIC DNA]</scope>
    <source>
        <strain evidence="2 3">T18</strain>
    </source>
</reference>
<dbReference type="EMBL" id="JAETWB010000001">
    <property type="protein sequence ID" value="MBL6077485.1"/>
    <property type="molecule type" value="Genomic_DNA"/>
</dbReference>
<sequence length="51" mass="5325">MTVISNLAPPHAGPPTGREVAREDEKSRTASPAPPAPPASPTSPQRLDIRV</sequence>
<proteinExistence type="predicted"/>
<comment type="caution">
    <text evidence="2">The sequence shown here is derived from an EMBL/GenBank/DDBJ whole genome shotgun (WGS) entry which is preliminary data.</text>
</comment>
<evidence type="ECO:0000313" key="3">
    <source>
        <dbReference type="Proteomes" id="UP000660885"/>
    </source>
</evidence>
<feature type="region of interest" description="Disordered" evidence="1">
    <location>
        <begin position="1"/>
        <end position="51"/>
    </location>
</feature>
<organism evidence="2 3">
    <name type="scientific">Belnapia arida</name>
    <dbReference type="NCBI Taxonomy" id="2804533"/>
    <lineage>
        <taxon>Bacteria</taxon>
        <taxon>Pseudomonadati</taxon>
        <taxon>Pseudomonadota</taxon>
        <taxon>Alphaproteobacteria</taxon>
        <taxon>Acetobacterales</taxon>
        <taxon>Roseomonadaceae</taxon>
        <taxon>Belnapia</taxon>
    </lineage>
</organism>
<name>A0ABS1U044_9PROT</name>
<evidence type="ECO:0000256" key="1">
    <source>
        <dbReference type="SAM" id="MobiDB-lite"/>
    </source>
</evidence>
<dbReference type="Proteomes" id="UP000660885">
    <property type="component" value="Unassembled WGS sequence"/>
</dbReference>
<gene>
    <name evidence="2" type="ORF">JMJ56_05655</name>
</gene>
<feature type="compositionally biased region" description="Basic and acidic residues" evidence="1">
    <location>
        <begin position="19"/>
        <end position="28"/>
    </location>
</feature>
<accession>A0ABS1U044</accession>
<dbReference type="RefSeq" id="WP_202830592.1">
    <property type="nucleotide sequence ID" value="NZ_JAETWB010000001.1"/>
</dbReference>
<feature type="compositionally biased region" description="Pro residues" evidence="1">
    <location>
        <begin position="32"/>
        <end position="41"/>
    </location>
</feature>
<keyword evidence="3" id="KW-1185">Reference proteome</keyword>
<protein>
    <submittedName>
        <fullName evidence="2">Uncharacterized protein</fullName>
    </submittedName>
</protein>